<name>Q3IIK4_PSET1</name>
<keyword evidence="3" id="KW-1185">Reference proteome</keyword>
<sequence>MGYIMTHAFTHYRQQQLVRFLAVLLSITFCASLTAAEQSQTLILVGSELSSCSSLNMQQCDKNTQIAGKAEHLFSVTAEKVKKITQQWPSTNQEVKSSTVKVLLAIKAKSSTSITKPALLWHWRDIDNTQLNSLSEQEYHFVMDMLEVPQLSSQGQRLAEQVNLSLNNEPAINNILQFITGSLKVANEQPSVLAITAASRDPYAAADFTQGLLSTASVNSQWLALTPALVKAITTNTCEKLPQYRQSEMRLYNREAIYPDRIQAENALCSNGVNSLVKLINNSTGVIFNNGEQDLTRSVLFDENNQAYPWTKALQTRPVVIGSGAGAAIQSGGKNTSGNIATITKGSSLLALQADINDSSMFNLAGGLATFNYGMIDTHFSEQNRTLRLATVLDKTQQKFGFGIDEATALVVIKSSTGNLMTVIGKSGVVYLKAKGNQHYNYSYWPAGSVIDIANENFTLSQRSINKALASIKIPALPLQRFGSILTNAKLRSLIQAMCLSQEQSTVAQQDQFILSLSVQANTAYHRINKDQYGCAISHLELAVSTF</sequence>
<gene>
    <name evidence="2" type="ordered locus">PSHAa1888</name>
</gene>
<dbReference type="HOGENOM" id="CLU_032123_0_0_6"/>
<dbReference type="EMBL" id="CR954246">
    <property type="protein sequence ID" value="CAI86958.1"/>
    <property type="molecule type" value="Genomic_DNA"/>
</dbReference>
<dbReference type="AlphaFoldDB" id="Q3IIK4"/>
<dbReference type="CDD" id="cd03145">
    <property type="entry name" value="GAT1_cyanophycinase"/>
    <property type="match status" value="1"/>
</dbReference>
<dbReference type="STRING" id="326442.PSHAa1888"/>
<dbReference type="Proteomes" id="UP000006843">
    <property type="component" value="Chromosome I"/>
</dbReference>
<dbReference type="Gene3D" id="3.40.50.880">
    <property type="match status" value="1"/>
</dbReference>
<keyword evidence="2" id="KW-0378">Hydrolase</keyword>
<dbReference type="EC" id="3.-.-.-" evidence="2"/>
<dbReference type="PANTHER" id="PTHR36175:SF1">
    <property type="entry name" value="CYANOPHYCINASE"/>
    <property type="match status" value="1"/>
</dbReference>
<dbReference type="eggNOG" id="COG4242">
    <property type="taxonomic scope" value="Bacteria"/>
</dbReference>
<dbReference type="PANTHER" id="PTHR36175">
    <property type="entry name" value="CYANOPHYCINASE"/>
    <property type="match status" value="1"/>
</dbReference>
<keyword evidence="1" id="KW-0732">Signal</keyword>
<reference evidence="2 3" key="1">
    <citation type="journal article" date="2005" name="Genome Res.">
        <title>Coping with cold: the genome of the versatile marine Antarctica bacterium Pseudoalteromonas haloplanktis TAC125.</title>
        <authorList>
            <person name="Medigue C."/>
            <person name="Krin E."/>
            <person name="Pascal G."/>
            <person name="Barbe V."/>
            <person name="Bernsel A."/>
            <person name="Bertin P."/>
            <person name="Cheung F."/>
            <person name="Cruveiller S."/>
            <person name="Damico S."/>
            <person name="Duilio A."/>
            <person name="Fang G."/>
            <person name="Feller G."/>
            <person name="Mangenot S."/>
            <person name="Marino G."/>
            <person name="Nilsson J."/>
            <person name="Parilli E."/>
            <person name="Rocha E."/>
            <person name="Rouy Z."/>
            <person name="Sekowska A."/>
            <person name="Tutino M.L."/>
            <person name="Vallenet D."/>
            <person name="von Heijne G."/>
            <person name="Danchin A."/>
        </authorList>
    </citation>
    <scope>NUCLEOTIDE SEQUENCE [LARGE SCALE GENOMIC DNA]</scope>
    <source>
        <strain evidence="3">TAC 125</strain>
    </source>
</reference>
<dbReference type="InterPro" id="IPR029062">
    <property type="entry name" value="Class_I_gatase-like"/>
</dbReference>
<dbReference type="PIRSF" id="PIRSF032067">
    <property type="entry name" value="Cyanophycinase"/>
    <property type="match status" value="1"/>
</dbReference>
<dbReference type="InterPro" id="IPR011811">
    <property type="entry name" value="Peptidase_S51_cyanophycinase"/>
</dbReference>
<evidence type="ECO:0000313" key="2">
    <source>
        <dbReference type="EMBL" id="CAI86958.1"/>
    </source>
</evidence>
<organism evidence="2 3">
    <name type="scientific">Pseudoalteromonas translucida (strain TAC 125)</name>
    <dbReference type="NCBI Taxonomy" id="326442"/>
    <lineage>
        <taxon>Bacteria</taxon>
        <taxon>Pseudomonadati</taxon>
        <taxon>Pseudomonadota</taxon>
        <taxon>Gammaproteobacteria</taxon>
        <taxon>Alteromonadales</taxon>
        <taxon>Pseudoalteromonadaceae</taxon>
        <taxon>Pseudoalteromonas</taxon>
    </lineage>
</organism>
<dbReference type="KEGG" id="pha:PSHAa1888"/>
<evidence type="ECO:0000256" key="1">
    <source>
        <dbReference type="SAM" id="SignalP"/>
    </source>
</evidence>
<evidence type="ECO:0000313" key="3">
    <source>
        <dbReference type="Proteomes" id="UP000006843"/>
    </source>
</evidence>
<protein>
    <submittedName>
        <fullName evidence="2">Cyanophycinase</fullName>
        <ecNumber evidence="2">3.-.-.-</ecNumber>
    </submittedName>
</protein>
<feature type="signal peptide" evidence="1">
    <location>
        <begin position="1"/>
        <end position="35"/>
    </location>
</feature>
<feature type="chain" id="PRO_5004225751" evidence="1">
    <location>
        <begin position="36"/>
        <end position="547"/>
    </location>
</feature>
<accession>Q3IIK4</accession>
<dbReference type="GO" id="GO:0016787">
    <property type="term" value="F:hydrolase activity"/>
    <property type="evidence" value="ECO:0007669"/>
    <property type="project" value="UniProtKB-KW"/>
</dbReference>
<proteinExistence type="predicted"/>